<evidence type="ECO:0000256" key="1">
    <source>
        <dbReference type="PROSITE-ProRule" id="PRU00731"/>
    </source>
</evidence>
<dbReference type="Proteomes" id="UP000192578">
    <property type="component" value="Unassembled WGS sequence"/>
</dbReference>
<dbReference type="InterPro" id="IPR038680">
    <property type="entry name" value="PAW_sf"/>
</dbReference>
<organism evidence="3 4">
    <name type="scientific">Hypsibius exemplaris</name>
    <name type="common">Freshwater tardigrade</name>
    <dbReference type="NCBI Taxonomy" id="2072580"/>
    <lineage>
        <taxon>Eukaryota</taxon>
        <taxon>Metazoa</taxon>
        <taxon>Ecdysozoa</taxon>
        <taxon>Tardigrada</taxon>
        <taxon>Eutardigrada</taxon>
        <taxon>Parachela</taxon>
        <taxon>Hypsibioidea</taxon>
        <taxon>Hypsibiidae</taxon>
        <taxon>Hypsibius</taxon>
    </lineage>
</organism>
<dbReference type="InterPro" id="IPR008979">
    <property type="entry name" value="Galactose-bd-like_sf"/>
</dbReference>
<sequence length="815" mass="90029">MSTENFIFPGNRFPPFTPPLEVPHPAEEFGPPLSFLPDSAEYAESDLEFLPTEFSFRPTKAEIEAGRMELSYNLLGDVYLQSGEKRSTPGWRNSVWRAYNIERKEEFDWKMGYLARVDMEGSPDENVYDGLLEYRFNLKDAGMVVKKLFLRLPYKTYRDGKVRVLVCSRDDYTVVLDTQELNPVVRATGWEDFIIRVELSGAVFGDGPAYQNSQLLRQPLNQEPISADWKEPFKATTFCEIDRQPISSAERRPNDFISKEALRSLILDFSNWKTHRKLFDTSAAAGCETTCTVAAAAAAAAAAATVVEGGAVHTTPLAETTDVVIIGNGPSALTLSYLLNGNWPYYRDDSHHPDEIIHARLNCEKDKSILETDFVDLCSGISGQSRNAVANLFDQLLHPSSVFGDVTDGLQSCVKWQAVPHKIPHLVLGPHPPGGAWQAMHGSKKALSFNNWLELPGLPVADWAARHGCCRTRLTENNASRLPLVAWKAYYRDYPVQMGLQDSLRTGYQVLSVRNLTLPANDQETGEPGGTTMAVPSEEGALEVSTTTHPWEIKGVRFAADGESEVFVIRAKKVVLATGTAESPKKLSIAGEYKPWTGHTYDDLHNFVTDNVDEETADHLGGSKRCWCRVVIVGSGLTAADAVITALTAGCHVYHAFDPKHTILSQLSERLYPEYAAIWKLMSGERPANSAFCGYYTPFANGRIIKITNDHQVQVENSKGVNICLSAVDYVAVLIGSSPNLTYVQSEIVRHLPIKAGQPLDAKRNPIAIDQYTHESVYQTGLYALGPLAGDNYVRFIPGGAVAVAKSLFDSIDAR</sequence>
<dbReference type="GO" id="GO:0006516">
    <property type="term" value="P:glycoprotein catabolic process"/>
    <property type="evidence" value="ECO:0007669"/>
    <property type="project" value="InterPro"/>
</dbReference>
<dbReference type="EMBL" id="MTYJ01000011">
    <property type="protein sequence ID" value="OQV23464.1"/>
    <property type="molecule type" value="Genomic_DNA"/>
</dbReference>
<dbReference type="Pfam" id="PF04721">
    <property type="entry name" value="PAW"/>
    <property type="match status" value="1"/>
</dbReference>
<dbReference type="PROSITE" id="PS51398">
    <property type="entry name" value="PAW"/>
    <property type="match status" value="1"/>
</dbReference>
<dbReference type="Pfam" id="PF07992">
    <property type="entry name" value="Pyr_redox_2"/>
    <property type="match status" value="1"/>
</dbReference>
<comment type="similarity">
    <text evidence="1">Belongs to the transglutaminase-like superfamily. PNGase family.</text>
</comment>
<evidence type="ECO:0000259" key="2">
    <source>
        <dbReference type="PROSITE" id="PS51398"/>
    </source>
</evidence>
<feature type="domain" description="PAW" evidence="2">
    <location>
        <begin position="27"/>
        <end position="238"/>
    </location>
</feature>
<dbReference type="Gene3D" id="3.50.50.60">
    <property type="entry name" value="FAD/NAD(P)-binding domain"/>
    <property type="match status" value="1"/>
</dbReference>
<dbReference type="OrthoDB" id="412005at2759"/>
<dbReference type="GO" id="GO:0016491">
    <property type="term" value="F:oxidoreductase activity"/>
    <property type="evidence" value="ECO:0007669"/>
    <property type="project" value="InterPro"/>
</dbReference>
<dbReference type="InterPro" id="IPR029731">
    <property type="entry name" value="OSGIN1/2"/>
</dbReference>
<dbReference type="PANTHER" id="PTHR15192">
    <property type="entry name" value="PROTEIN CBG05349"/>
    <property type="match status" value="1"/>
</dbReference>
<dbReference type="PANTHER" id="PTHR15192:SF8">
    <property type="entry name" value="FAD_NAD(P)-BINDING DOMAIN-CONTAINING PROTEIN"/>
    <property type="match status" value="1"/>
</dbReference>
<dbReference type="SUPFAM" id="SSF51905">
    <property type="entry name" value="FAD/NAD(P)-binding domain"/>
    <property type="match status" value="1"/>
</dbReference>
<dbReference type="AlphaFoldDB" id="A0A1W0X7S1"/>
<name>A0A1W0X7S1_HYPEX</name>
<evidence type="ECO:0000313" key="4">
    <source>
        <dbReference type="Proteomes" id="UP000192578"/>
    </source>
</evidence>
<gene>
    <name evidence="3" type="ORF">BV898_02584</name>
</gene>
<dbReference type="GO" id="GO:0005737">
    <property type="term" value="C:cytoplasm"/>
    <property type="evidence" value="ECO:0007669"/>
    <property type="project" value="InterPro"/>
</dbReference>
<dbReference type="InterPro" id="IPR006588">
    <property type="entry name" value="Peptide_N_glycanase_PAW_dom"/>
</dbReference>
<reference evidence="4" key="1">
    <citation type="submission" date="2017-01" db="EMBL/GenBank/DDBJ databases">
        <title>Comparative genomics of anhydrobiosis in the tardigrade Hypsibius dujardini.</title>
        <authorList>
            <person name="Yoshida Y."/>
            <person name="Koutsovoulos G."/>
            <person name="Laetsch D."/>
            <person name="Stevens L."/>
            <person name="Kumar S."/>
            <person name="Horikawa D."/>
            <person name="Ishino K."/>
            <person name="Komine S."/>
            <person name="Tomita M."/>
            <person name="Blaxter M."/>
            <person name="Arakawa K."/>
        </authorList>
    </citation>
    <scope>NUCLEOTIDE SEQUENCE [LARGE SCALE GENOMIC DNA]</scope>
    <source>
        <strain evidence="4">Z151</strain>
    </source>
</reference>
<dbReference type="InterPro" id="IPR036188">
    <property type="entry name" value="FAD/NAD-bd_sf"/>
</dbReference>
<comment type="caution">
    <text evidence="3">The sequence shown here is derived from an EMBL/GenBank/DDBJ whole genome shotgun (WGS) entry which is preliminary data.</text>
</comment>
<dbReference type="Gene3D" id="2.60.120.1020">
    <property type="entry name" value="Peptide N glycanase, PAW domain"/>
    <property type="match status" value="1"/>
</dbReference>
<dbReference type="SUPFAM" id="SSF49785">
    <property type="entry name" value="Galactose-binding domain-like"/>
    <property type="match status" value="1"/>
</dbReference>
<dbReference type="InterPro" id="IPR023753">
    <property type="entry name" value="FAD/NAD-binding_dom"/>
</dbReference>
<accession>A0A1W0X7S1</accession>
<proteinExistence type="inferred from homology"/>
<keyword evidence="4" id="KW-1185">Reference proteome</keyword>
<protein>
    <submittedName>
        <fullName evidence="3">Oxidative stress-induced growth inhibitor 2</fullName>
    </submittedName>
</protein>
<evidence type="ECO:0000313" key="3">
    <source>
        <dbReference type="EMBL" id="OQV23464.1"/>
    </source>
</evidence>